<comment type="similarity">
    <text evidence="2">Belongs to the grh/CP2 family. CP2 subfamily.</text>
</comment>
<dbReference type="Gene3D" id="1.10.150.50">
    <property type="entry name" value="Transcription Factor, Ets-1"/>
    <property type="match status" value="1"/>
</dbReference>
<feature type="compositionally biased region" description="Low complexity" evidence="8">
    <location>
        <begin position="76"/>
        <end position="99"/>
    </location>
</feature>
<feature type="region of interest" description="Disordered" evidence="8">
    <location>
        <begin position="284"/>
        <end position="345"/>
    </location>
</feature>
<dbReference type="GO" id="GO:0000978">
    <property type="term" value="F:RNA polymerase II cis-regulatory region sequence-specific DNA binding"/>
    <property type="evidence" value="ECO:0007669"/>
    <property type="project" value="TreeGrafter"/>
</dbReference>
<evidence type="ECO:0000313" key="12">
    <source>
        <dbReference type="Proteomes" id="UP000070412"/>
    </source>
</evidence>
<accession>A0A834VHL3</accession>
<feature type="region of interest" description="Disordered" evidence="8">
    <location>
        <begin position="910"/>
        <end position="936"/>
    </location>
</feature>
<dbReference type="PANTHER" id="PTHR11037">
    <property type="entry name" value="TRANSCRIPTION FACTOR CP2"/>
    <property type="match status" value="1"/>
</dbReference>
<dbReference type="AlphaFoldDB" id="A0A834VHL3"/>
<dbReference type="InterPro" id="IPR040167">
    <property type="entry name" value="TF_CP2-like"/>
</dbReference>
<feature type="compositionally biased region" description="Acidic residues" evidence="8">
    <location>
        <begin position="149"/>
        <end position="211"/>
    </location>
</feature>
<feature type="region of interest" description="Disordered" evidence="8">
    <location>
        <begin position="75"/>
        <end position="103"/>
    </location>
</feature>
<evidence type="ECO:0000313" key="10">
    <source>
        <dbReference type="EMBL" id="KAF7495734.1"/>
    </source>
</evidence>
<feature type="compositionally biased region" description="Basic residues" evidence="8">
    <location>
        <begin position="323"/>
        <end position="340"/>
    </location>
</feature>
<proteinExistence type="inferred from homology"/>
<feature type="compositionally biased region" description="Polar residues" evidence="8">
    <location>
        <begin position="225"/>
        <end position="238"/>
    </location>
</feature>
<feature type="compositionally biased region" description="Pro residues" evidence="8">
    <location>
        <begin position="43"/>
        <end position="58"/>
    </location>
</feature>
<gene>
    <name evidence="10" type="primary">SSS_54g</name>
    <name evidence="10" type="ORF">SSS_54</name>
</gene>
<protein>
    <submittedName>
        <fullName evidence="10">Upstream-binding protein 1</fullName>
    </submittedName>
</protein>
<dbReference type="PROSITE" id="PS51968">
    <property type="entry name" value="GRH_CP2_DB"/>
    <property type="match status" value="1"/>
</dbReference>
<evidence type="ECO:0000313" key="11">
    <source>
        <dbReference type="EnsemblMetazoa" id="KAF7495734.1"/>
    </source>
</evidence>
<dbReference type="PANTHER" id="PTHR11037:SF21">
    <property type="entry name" value="GEMINI, ISOFORM C"/>
    <property type="match status" value="1"/>
</dbReference>
<dbReference type="InterPro" id="IPR041418">
    <property type="entry name" value="SAM_3"/>
</dbReference>
<reference evidence="11" key="3">
    <citation type="submission" date="2022-06" db="UniProtKB">
        <authorList>
            <consortium name="EnsemblMetazoa"/>
        </authorList>
    </citation>
    <scope>IDENTIFICATION</scope>
</reference>
<dbReference type="Pfam" id="PF18016">
    <property type="entry name" value="SAM_3"/>
    <property type="match status" value="1"/>
</dbReference>
<dbReference type="Pfam" id="PF25416">
    <property type="entry name" value="GRHL1_C"/>
    <property type="match status" value="1"/>
</dbReference>
<feature type="compositionally biased region" description="Low complexity" evidence="8">
    <location>
        <begin position="293"/>
        <end position="306"/>
    </location>
</feature>
<dbReference type="OrthoDB" id="9996779at2759"/>
<dbReference type="Proteomes" id="UP000070412">
    <property type="component" value="Unassembled WGS sequence"/>
</dbReference>
<keyword evidence="6 7" id="KW-0539">Nucleus</keyword>
<evidence type="ECO:0000256" key="1">
    <source>
        <dbReference type="ARBA" id="ARBA00004123"/>
    </source>
</evidence>
<keyword evidence="4 7" id="KW-0238">DNA-binding</keyword>
<feature type="region of interest" description="Disordered" evidence="8">
    <location>
        <begin position="388"/>
        <end position="408"/>
    </location>
</feature>
<dbReference type="GO" id="GO:0005634">
    <property type="term" value="C:nucleus"/>
    <property type="evidence" value="ECO:0007669"/>
    <property type="project" value="UniProtKB-SubCell"/>
</dbReference>
<feature type="region of interest" description="Disordered" evidence="8">
    <location>
        <begin position="133"/>
        <end position="238"/>
    </location>
</feature>
<reference evidence="10" key="2">
    <citation type="submission" date="2020-01" db="EMBL/GenBank/DDBJ databases">
        <authorList>
            <person name="Korhonen P.K.K."/>
            <person name="Guangxu M.G."/>
            <person name="Wang T.W."/>
            <person name="Stroehlein A.J.S."/>
            <person name="Young N.D."/>
            <person name="Ang C.-S.A."/>
            <person name="Fernando D.W.F."/>
            <person name="Lu H.L."/>
            <person name="Taylor S.T."/>
            <person name="Ehtesham M.E.M."/>
            <person name="Najaraj S.H.N."/>
            <person name="Harsha G.H.G."/>
            <person name="Madugundu A.M."/>
            <person name="Renuse S.R."/>
            <person name="Holt D.H."/>
            <person name="Pandey A.P."/>
            <person name="Papenfuss A.P."/>
            <person name="Gasser R.B.G."/>
            <person name="Fischer K.F."/>
        </authorList>
    </citation>
    <scope>NUCLEOTIDE SEQUENCE</scope>
    <source>
        <strain evidence="10">SSS_KF_BRIS2020</strain>
    </source>
</reference>
<dbReference type="EMBL" id="WVUK01000046">
    <property type="protein sequence ID" value="KAF7495734.1"/>
    <property type="molecule type" value="Genomic_DNA"/>
</dbReference>
<dbReference type="InterPro" id="IPR057520">
    <property type="entry name" value="GRHL1/CP2_C"/>
</dbReference>
<evidence type="ECO:0000256" key="5">
    <source>
        <dbReference type="ARBA" id="ARBA00023163"/>
    </source>
</evidence>
<reference evidence="12" key="1">
    <citation type="journal article" date="2020" name="PLoS Negl. Trop. Dis.">
        <title>High-quality nuclear genome for Sarcoptes scabiei-A critical resource for a neglected parasite.</title>
        <authorList>
            <person name="Korhonen P.K."/>
            <person name="Gasser R.B."/>
            <person name="Ma G."/>
            <person name="Wang T."/>
            <person name="Stroehlein A.J."/>
            <person name="Young N.D."/>
            <person name="Ang C.S."/>
            <person name="Fernando D.D."/>
            <person name="Lu H.C."/>
            <person name="Taylor S."/>
            <person name="Reynolds S.L."/>
            <person name="Mofiz E."/>
            <person name="Najaraj S.H."/>
            <person name="Gowda H."/>
            <person name="Madugundu A."/>
            <person name="Renuse S."/>
            <person name="Holt D."/>
            <person name="Pandey A."/>
            <person name="Papenfuss A.T."/>
            <person name="Fischer K."/>
        </authorList>
    </citation>
    <scope>NUCLEOTIDE SEQUENCE [LARGE SCALE GENOMIC DNA]</scope>
</reference>
<evidence type="ECO:0000256" key="7">
    <source>
        <dbReference type="PROSITE-ProRule" id="PRU01313"/>
    </source>
</evidence>
<feature type="compositionally biased region" description="Low complexity" evidence="8">
    <location>
        <begin position="395"/>
        <end position="408"/>
    </location>
</feature>
<evidence type="ECO:0000256" key="2">
    <source>
        <dbReference type="ARBA" id="ARBA00010852"/>
    </source>
</evidence>
<keyword evidence="5" id="KW-0804">Transcription</keyword>
<dbReference type="GO" id="GO:0001228">
    <property type="term" value="F:DNA-binding transcription activator activity, RNA polymerase II-specific"/>
    <property type="evidence" value="ECO:0007669"/>
    <property type="project" value="TreeGrafter"/>
</dbReference>
<name>A0A834VHL3_SARSC</name>
<keyword evidence="12" id="KW-1185">Reference proteome</keyword>
<evidence type="ECO:0000259" key="9">
    <source>
        <dbReference type="PROSITE" id="PS51968"/>
    </source>
</evidence>
<sequence length="1142" mass="126845">MLRLFPLRRSFSLDLGPDDSNSNFFLHLQDESNYNHHISPQSSSPPPPPPQPQHPPPSNTHQLFFSNHLTNVTHFNNKSHSYNSPSSVSPSSPQSSLNSGHFLPGGSSTLIRSLSSSSLNTIHSNSKAITFLSSLPSPSKRTSTVIFNGDDDVDADDDNEDDNDIDVNDDDPNDADGDEIMTNESVDNDNDEDDDGEDDEEVMIDEEDDQNIELPPPSRLPHRLTTMSSSTSANNGVGQWNVDDIDEALAADFDGSLSGLGIELGTASFNMSEALMALPSLASLKHSQHQHQHQQQQQQQSSQSSSSHDHRQVLQTSNQNLNHHNHHNHNHNEHHQHRQQHSTISTTISSLTSNNASTIVTTKTTSTIRSASVAVAAAAAAVHNADRIDQEQHINNTSSSNSSSRSLSTTLMLGVNPNQTNSIQNSNSSNNNDEKPIAVVHGKKNRLAAYGTEDESNGNKRFCLDRDHVSVNNHGDNAISIHRHSGSFGDEHFHHVHNHHSFLHQCSDDCSTLHPDHLKHSSSVPDLRFSNTFNDVTNSNNENGHISVNDGADGGVSIGPSSLALSINSTTSSSTPLPISTTTNSSTFFSHLISSQYHLLNSPIINSNIEANTSMKSSTNLHSTSSSSTNFSDRQNVSVHTSFANETFPKIASPPTSIANEKPNIEIPKFQYVLGASTSMAIKMNEETMTYLNQGQSYEIKLKKVGDLSEMKGKMLKTILRVCFHDRRLQYIEKELIEQWKDQRPSERILEIDYPLSYGICEVQNDPKQINRSDFCWDPTKETGVFMKINSISTEFTQKKHGGEKGIPFQIIIETFCKDDQLRCLHAASCQVKVFKPKGADRKHKTDREKMCRKPISEQEKFQPSYDCTVFTDCSFDAFALYNLSSNSSLTLANHDLSKLSKSLLESNLSPDADTSSHKSNKSSSKSSYLTSPIKTSTPSIHSLVEKSNQSIGNLFSDLSNNSYEFSFENFNQSLTSTNKSKTLTSSTTQEETRKWLEENRFEAYLSMFENFSGQDVLLLSKEDLIQICGLTDGIRLYNLLHSKLIQSKLSIFVCAFNDELFQGIYLDHLTANELQSKLLSSFFPHKIVLKKFCLIGPGGVKILITDDVVRNMQQESLFLIEFIADFKGEYQAIMKPYVQTT</sequence>
<dbReference type="SUPFAM" id="SSF47769">
    <property type="entry name" value="SAM/Pointed domain"/>
    <property type="match status" value="1"/>
</dbReference>
<evidence type="ECO:0000256" key="6">
    <source>
        <dbReference type="ARBA" id="ARBA00023242"/>
    </source>
</evidence>
<organism evidence="10">
    <name type="scientific">Sarcoptes scabiei</name>
    <name type="common">Itch mite</name>
    <name type="synonym">Acarus scabiei</name>
    <dbReference type="NCBI Taxonomy" id="52283"/>
    <lineage>
        <taxon>Eukaryota</taxon>
        <taxon>Metazoa</taxon>
        <taxon>Ecdysozoa</taxon>
        <taxon>Arthropoda</taxon>
        <taxon>Chelicerata</taxon>
        <taxon>Arachnida</taxon>
        <taxon>Acari</taxon>
        <taxon>Acariformes</taxon>
        <taxon>Sarcoptiformes</taxon>
        <taxon>Astigmata</taxon>
        <taxon>Psoroptidia</taxon>
        <taxon>Sarcoptoidea</taxon>
        <taxon>Sarcoptidae</taxon>
        <taxon>Sarcoptinae</taxon>
        <taxon>Sarcoptes</taxon>
    </lineage>
</organism>
<dbReference type="EnsemblMetazoa" id="SSS_54s_mrna">
    <property type="protein sequence ID" value="KAF7495734.1"/>
    <property type="gene ID" value="SSS_54"/>
</dbReference>
<dbReference type="InterPro" id="IPR013761">
    <property type="entry name" value="SAM/pointed_sf"/>
</dbReference>
<dbReference type="InterPro" id="IPR007604">
    <property type="entry name" value="CP2"/>
</dbReference>
<evidence type="ECO:0000256" key="8">
    <source>
        <dbReference type="SAM" id="MobiDB-lite"/>
    </source>
</evidence>
<feature type="compositionally biased region" description="Polar residues" evidence="8">
    <location>
        <begin position="133"/>
        <end position="146"/>
    </location>
</feature>
<keyword evidence="3" id="KW-0805">Transcription regulation</keyword>
<evidence type="ECO:0000256" key="4">
    <source>
        <dbReference type="ARBA" id="ARBA00023125"/>
    </source>
</evidence>
<evidence type="ECO:0000256" key="3">
    <source>
        <dbReference type="ARBA" id="ARBA00023015"/>
    </source>
</evidence>
<dbReference type="Pfam" id="PF04516">
    <property type="entry name" value="CP2"/>
    <property type="match status" value="1"/>
</dbReference>
<feature type="region of interest" description="Disordered" evidence="8">
    <location>
        <begin position="34"/>
        <end position="63"/>
    </location>
</feature>
<feature type="domain" description="Grh/CP2 DB" evidence="9">
    <location>
        <begin position="666"/>
        <end position="897"/>
    </location>
</feature>
<comment type="subcellular location">
    <subcellularLocation>
        <location evidence="1 7">Nucleus</location>
    </subcellularLocation>
</comment>